<reference evidence="2 3" key="2">
    <citation type="journal article" date="2018" name="New Phytol.">
        <title>High intraspecific genome diversity in the model arbuscular mycorrhizal symbiont Rhizophagus irregularis.</title>
        <authorList>
            <person name="Chen E.C.H."/>
            <person name="Morin E."/>
            <person name="Beaudet D."/>
            <person name="Noel J."/>
            <person name="Yildirir G."/>
            <person name="Ndikumana S."/>
            <person name="Charron P."/>
            <person name="St-Onge C."/>
            <person name="Giorgi J."/>
            <person name="Kruger M."/>
            <person name="Marton T."/>
            <person name="Ropars J."/>
            <person name="Grigoriev I.V."/>
            <person name="Hainaut M."/>
            <person name="Henrissat B."/>
            <person name="Roux C."/>
            <person name="Martin F."/>
            <person name="Corradi N."/>
        </authorList>
    </citation>
    <scope>NUCLEOTIDE SEQUENCE [LARGE SCALE GENOMIC DNA]</scope>
    <source>
        <strain evidence="2 3">DAOM 197198</strain>
    </source>
</reference>
<evidence type="ECO:0000256" key="1">
    <source>
        <dbReference type="SAM" id="Phobius"/>
    </source>
</evidence>
<dbReference type="EMBL" id="AUPC02000076">
    <property type="protein sequence ID" value="POG74044.1"/>
    <property type="molecule type" value="Genomic_DNA"/>
</dbReference>
<name>A0A2P4Q8S6_RHIID</name>
<dbReference type="AlphaFoldDB" id="A0A2P4Q8S6"/>
<organism evidence="2 3">
    <name type="scientific">Rhizophagus irregularis (strain DAOM 181602 / DAOM 197198 / MUCL 43194)</name>
    <name type="common">Arbuscular mycorrhizal fungus</name>
    <name type="synonym">Glomus intraradices</name>
    <dbReference type="NCBI Taxonomy" id="747089"/>
    <lineage>
        <taxon>Eukaryota</taxon>
        <taxon>Fungi</taxon>
        <taxon>Fungi incertae sedis</taxon>
        <taxon>Mucoromycota</taxon>
        <taxon>Glomeromycotina</taxon>
        <taxon>Glomeromycetes</taxon>
        <taxon>Glomerales</taxon>
        <taxon>Glomeraceae</taxon>
        <taxon>Rhizophagus</taxon>
    </lineage>
</organism>
<keyword evidence="1" id="KW-1133">Transmembrane helix</keyword>
<proteinExistence type="predicted"/>
<evidence type="ECO:0000313" key="2">
    <source>
        <dbReference type="EMBL" id="POG74044.1"/>
    </source>
</evidence>
<gene>
    <name evidence="2" type="ORF">GLOIN_2v1580297</name>
</gene>
<keyword evidence="1" id="KW-0472">Membrane</keyword>
<dbReference type="Proteomes" id="UP000018888">
    <property type="component" value="Unassembled WGS sequence"/>
</dbReference>
<feature type="transmembrane region" description="Helical" evidence="1">
    <location>
        <begin position="30"/>
        <end position="51"/>
    </location>
</feature>
<comment type="caution">
    <text evidence="2">The sequence shown here is derived from an EMBL/GenBank/DDBJ whole genome shotgun (WGS) entry which is preliminary data.</text>
</comment>
<accession>A0A2P4Q8S6</accession>
<sequence>MIIKIIIFFFIFFFFITPFSHKFNSTKTFIFINYLHIFFIIIKIIMMTFIFNNY</sequence>
<keyword evidence="1" id="KW-0812">Transmembrane</keyword>
<protein>
    <submittedName>
        <fullName evidence="2">Uncharacterized protein</fullName>
    </submittedName>
</protein>
<keyword evidence="3" id="KW-1185">Reference proteome</keyword>
<reference evidence="2 3" key="1">
    <citation type="journal article" date="2013" name="Proc. Natl. Acad. Sci. U.S.A.">
        <title>Genome of an arbuscular mycorrhizal fungus provides insight into the oldest plant symbiosis.</title>
        <authorList>
            <person name="Tisserant E."/>
            <person name="Malbreil M."/>
            <person name="Kuo A."/>
            <person name="Kohler A."/>
            <person name="Symeonidi A."/>
            <person name="Balestrini R."/>
            <person name="Charron P."/>
            <person name="Duensing N."/>
            <person name="Frei Dit Frey N."/>
            <person name="Gianinazzi-Pearson V."/>
            <person name="Gilbert L.B."/>
            <person name="Handa Y."/>
            <person name="Herr J.R."/>
            <person name="Hijri M."/>
            <person name="Koul R."/>
            <person name="Kawaguchi M."/>
            <person name="Krajinski F."/>
            <person name="Lammers P.J."/>
            <person name="Masclaux F.G."/>
            <person name="Murat C."/>
            <person name="Morin E."/>
            <person name="Ndikumana S."/>
            <person name="Pagni M."/>
            <person name="Petitpierre D."/>
            <person name="Requena N."/>
            <person name="Rosikiewicz P."/>
            <person name="Riley R."/>
            <person name="Saito K."/>
            <person name="San Clemente H."/>
            <person name="Shapiro H."/>
            <person name="van Tuinen D."/>
            <person name="Becard G."/>
            <person name="Bonfante P."/>
            <person name="Paszkowski U."/>
            <person name="Shachar-Hill Y.Y."/>
            <person name="Tuskan G.A."/>
            <person name="Young P.W."/>
            <person name="Sanders I.R."/>
            <person name="Henrissat B."/>
            <person name="Rensing S.A."/>
            <person name="Grigoriev I.V."/>
            <person name="Corradi N."/>
            <person name="Roux C."/>
            <person name="Martin F."/>
        </authorList>
    </citation>
    <scope>NUCLEOTIDE SEQUENCE [LARGE SCALE GENOMIC DNA]</scope>
    <source>
        <strain evidence="2 3">DAOM 197198</strain>
    </source>
</reference>
<evidence type="ECO:0000313" key="3">
    <source>
        <dbReference type="Proteomes" id="UP000018888"/>
    </source>
</evidence>